<dbReference type="CDD" id="cd10318">
    <property type="entry name" value="RGL11"/>
    <property type="match status" value="1"/>
</dbReference>
<dbReference type="Pfam" id="PF00404">
    <property type="entry name" value="Dockerin_1"/>
    <property type="match status" value="1"/>
</dbReference>
<dbReference type="InterPro" id="IPR034641">
    <property type="entry name" value="RGL11"/>
</dbReference>
<evidence type="ECO:0000313" key="4">
    <source>
        <dbReference type="Proteomes" id="UP000007054"/>
    </source>
</evidence>
<dbReference type="CDD" id="cd00161">
    <property type="entry name" value="beta-trefoil_Ricin-like"/>
    <property type="match status" value="1"/>
</dbReference>
<dbReference type="PANTHER" id="PTHR43118:SF1">
    <property type="entry name" value="RHAMNOGALACTURONAN LYASE (EUROFUNG)"/>
    <property type="match status" value="1"/>
</dbReference>
<gene>
    <name evidence="3" type="ordered locus">RUM_00140</name>
</gene>
<dbReference type="PANTHER" id="PTHR43118">
    <property type="entry name" value="RHAMNOGALACTURONAN LYASE (EUROFUNG)"/>
    <property type="match status" value="1"/>
</dbReference>
<keyword evidence="3" id="KW-0430">Lectin</keyword>
<dbReference type="CDD" id="cd14256">
    <property type="entry name" value="Dockerin_I"/>
    <property type="match status" value="1"/>
</dbReference>
<dbReference type="PROSITE" id="PS50231">
    <property type="entry name" value="RICIN_B_LECTIN"/>
    <property type="match status" value="1"/>
</dbReference>
<name>D4L9K1_RUMC1</name>
<dbReference type="PROSITE" id="PS00448">
    <property type="entry name" value="CLOS_CELLULOSOME_RPT"/>
    <property type="match status" value="1"/>
</dbReference>
<dbReference type="InterPro" id="IPR041624">
    <property type="entry name" value="RGI_lyase"/>
</dbReference>
<dbReference type="EMBL" id="FP929052">
    <property type="protein sequence ID" value="CBL16296.1"/>
    <property type="molecule type" value="Genomic_DNA"/>
</dbReference>
<dbReference type="Pfam" id="PF18370">
    <property type="entry name" value="RGI_lyase"/>
    <property type="match status" value="1"/>
</dbReference>
<dbReference type="SUPFAM" id="SSF63446">
    <property type="entry name" value="Type I dockerin domain"/>
    <property type="match status" value="1"/>
</dbReference>
<evidence type="ECO:0000259" key="2">
    <source>
        <dbReference type="PROSITE" id="PS51766"/>
    </source>
</evidence>
<dbReference type="Pfam" id="PF21348">
    <property type="entry name" value="RGL11_C"/>
    <property type="match status" value="1"/>
</dbReference>
<dbReference type="SMART" id="SM00458">
    <property type="entry name" value="RICIN"/>
    <property type="match status" value="1"/>
</dbReference>
<dbReference type="PROSITE" id="PS51766">
    <property type="entry name" value="DOCKERIN"/>
    <property type="match status" value="1"/>
</dbReference>
<dbReference type="GO" id="GO:0000272">
    <property type="term" value="P:polysaccharide catabolic process"/>
    <property type="evidence" value="ECO:0007669"/>
    <property type="project" value="InterPro"/>
</dbReference>
<organism evidence="3 4">
    <name type="scientific">Ruminococcus champanellensis (strain DSM 18848 / JCM 17042 / KCTC 15320 / 18P13)</name>
    <dbReference type="NCBI Taxonomy" id="213810"/>
    <lineage>
        <taxon>Bacteria</taxon>
        <taxon>Bacillati</taxon>
        <taxon>Bacillota</taxon>
        <taxon>Clostridia</taxon>
        <taxon>Eubacteriales</taxon>
        <taxon>Oscillospiraceae</taxon>
        <taxon>Ruminococcus</taxon>
    </lineage>
</organism>
<dbReference type="STRING" id="213810.RUM_00140"/>
<dbReference type="KEGG" id="rch:RUM_00140"/>
<dbReference type="InterPro" id="IPR013783">
    <property type="entry name" value="Ig-like_fold"/>
</dbReference>
<keyword evidence="4" id="KW-1185">Reference proteome</keyword>
<dbReference type="Pfam" id="PF14200">
    <property type="entry name" value="RicinB_lectin_2"/>
    <property type="match status" value="1"/>
</dbReference>
<protein>
    <submittedName>
        <fullName evidence="3">Dockerin type I repeat./Ricin-type beta-trefoil lectin domain</fullName>
    </submittedName>
</protein>
<reference evidence="3" key="1">
    <citation type="submission" date="2010-03" db="EMBL/GenBank/DDBJ databases">
        <title>The genome sequence of Ruminococcus sp. 18P13.</title>
        <authorList>
            <consortium name="metaHIT consortium -- http://www.metahit.eu/"/>
            <person name="Pajon A."/>
            <person name="Turner K."/>
            <person name="Parkhill J."/>
            <person name="Bernalier A."/>
        </authorList>
    </citation>
    <scope>NUCLEOTIDE SEQUENCE [LARGE SCALE GENOMIC DNA]</scope>
    <source>
        <strain evidence="3">Type strain: 18P13</strain>
    </source>
</reference>
<dbReference type="RefSeq" id="WP_015557204.1">
    <property type="nucleotide sequence ID" value="NC_021039.1"/>
</dbReference>
<dbReference type="BioCyc" id="RCHA213810:RUM_RS11805-MONOMER"/>
<dbReference type="Gene3D" id="1.10.1330.10">
    <property type="entry name" value="Dockerin domain"/>
    <property type="match status" value="1"/>
</dbReference>
<dbReference type="Gene3D" id="2.80.10.50">
    <property type="match status" value="3"/>
</dbReference>
<dbReference type="InterPro" id="IPR028994">
    <property type="entry name" value="Integrin_alpha_N"/>
</dbReference>
<feature type="signal peptide" evidence="1">
    <location>
        <begin position="1"/>
        <end position="18"/>
    </location>
</feature>
<dbReference type="GeneID" id="83157233"/>
<dbReference type="CAZy" id="CBM13">
    <property type="family name" value="Carbohydrate-Binding Module Family 13"/>
</dbReference>
<keyword evidence="1" id="KW-0732">Signal</keyword>
<dbReference type="Gene3D" id="2.60.40.10">
    <property type="entry name" value="Immunoglobulins"/>
    <property type="match status" value="1"/>
</dbReference>
<dbReference type="SUPFAM" id="SSF50370">
    <property type="entry name" value="Ricin B-like lectins"/>
    <property type="match status" value="1"/>
</dbReference>
<reference evidence="3" key="2">
    <citation type="submission" date="2010-03" db="EMBL/GenBank/DDBJ databases">
        <authorList>
            <person name="Pajon A."/>
        </authorList>
    </citation>
    <scope>NUCLEOTIDE SEQUENCE</scope>
    <source>
        <strain evidence="3">Type strain: 18P13</strain>
    </source>
</reference>
<dbReference type="InterPro" id="IPR036439">
    <property type="entry name" value="Dockerin_dom_sf"/>
</dbReference>
<dbReference type="PATRIC" id="fig|213810.4.peg.64"/>
<dbReference type="InterPro" id="IPR049366">
    <property type="entry name" value="RGL11_C"/>
</dbReference>
<feature type="domain" description="Dockerin" evidence="2">
    <location>
        <begin position="919"/>
        <end position="980"/>
    </location>
</feature>
<accession>D4L9K1</accession>
<sequence length="980" mass="105445">MKKIGSLLLAGALGLNLAAMGMSHRVPTAAAADKSCVVENLDRGICAINTGSGMLVNWRFLANDPDDAVFRLYRGNTLVYTSDAGDATSYLDKGGSASDTYRVEMLSGGTVQTNDTCKLTSNTNYFQLNLDPPTSSGCTYSPNDCSVGDADGDGQYEIFLKWDPSNSQDNSKGGKTDKVYIDCIKLDGTRLWRIDLGWNIRAGAHYTQMLVADYDLDGIAELVCKTSDGTVDGTGKVIGDGSKVYRNSKGYILTGPEYLTLFDGKTGAALDTINYNPGRGTVSAWGDKYGNRVDRFLGAVMYLDGERPSAVTVRGYYTRMTACAYDVVDKKLKQRWYFDTGNSSSAQGYGDGNHNCMPADVDGDGKQELILGATCLDDDGKVLWCTNKGHGDALHVGDLLPNRPGIEVWVCHEDKPYGVSLLDGKTGQTIFHVDGSSDTGRCCADNVWAGNDGAEFWGLGNDVFNGSGTKLSMRRPAINFLSYWDGDLEREILDGYTDSPATISKVKTDGTLTTLLTTDGYYTCNTTKGTPCLSADLFGDWREELIVRASDGKSIRIYCTPYDTDYRITTLMHDVQYRTQVAGQNIAYNQPPHPSFYLGSDQPLPARPTVTVLGGTPVVPGKTGAVIDTTHTYRIRNVNSSLCLEVADGTAANGTNVQQGNGTANGWQFRDGGDGYYYLYSRVGDGNTYLLDLDYGKTDNGTNIGIYSNTHSDAQLFKLVDNGDGSYTITTKATKDASCIGVTGGSTDNGANVVQWACDGSDNQKWTLEIVVDPMNGTLFRDVQVLDTAHYQNWKLGTNTGVGSLLFGDRDVVYAALPEQLQGAEALLTACDSKNVDTDLATFTAGADMTVYVLLDSRVAIVPAWLSTWSKTELTAANDKDVSFVLYSRDAAAGEKITLGTNGQSAGCVNYTVLAVEQVKSIQGDVNGDGSVSISDAVLLQKHLIRRSALAADQAVRADLNGDGVVNAFDLVLLRRLLAK</sequence>
<dbReference type="InterPro" id="IPR000772">
    <property type="entry name" value="Ricin_B_lectin"/>
</dbReference>
<proteinExistence type="predicted"/>
<dbReference type="InterPro" id="IPR016134">
    <property type="entry name" value="Dockerin_dom"/>
</dbReference>
<dbReference type="Proteomes" id="UP000007054">
    <property type="component" value="Chromosome"/>
</dbReference>
<dbReference type="InterPro" id="IPR002105">
    <property type="entry name" value="Dockerin_1_rpt"/>
</dbReference>
<dbReference type="SUPFAM" id="SSF69318">
    <property type="entry name" value="Integrin alpha N-terminal domain"/>
    <property type="match status" value="1"/>
</dbReference>
<dbReference type="AlphaFoldDB" id="D4L9K1"/>
<dbReference type="GO" id="GO:0030246">
    <property type="term" value="F:carbohydrate binding"/>
    <property type="evidence" value="ECO:0007669"/>
    <property type="project" value="UniProtKB-KW"/>
</dbReference>
<evidence type="ECO:0000313" key="3">
    <source>
        <dbReference type="EMBL" id="CBL16296.1"/>
    </source>
</evidence>
<evidence type="ECO:0000256" key="1">
    <source>
        <dbReference type="SAM" id="SignalP"/>
    </source>
</evidence>
<dbReference type="InterPro" id="IPR035992">
    <property type="entry name" value="Ricin_B-like_lectins"/>
</dbReference>
<dbReference type="GO" id="GO:0004553">
    <property type="term" value="F:hydrolase activity, hydrolyzing O-glycosyl compounds"/>
    <property type="evidence" value="ECO:0007669"/>
    <property type="project" value="InterPro"/>
</dbReference>
<feature type="chain" id="PRO_5039535418" evidence="1">
    <location>
        <begin position="19"/>
        <end position="980"/>
    </location>
</feature>
<dbReference type="HOGENOM" id="CLU_002616_2_0_9"/>
<dbReference type="CAZy" id="PL11">
    <property type="family name" value="Polysaccharide Lyase Family 11"/>
</dbReference>